<sequence>MAGEEGTRHFLAAWRIVDRPQFKATASLAKIHLGKPHPAPVLRRSKLPLSDVKPLADLYRCPALEFQHEVVFCCSGGNMLTCLFVDPRLLHREKDFQSLLVTFGVPE</sequence>
<evidence type="ECO:0000313" key="2">
    <source>
        <dbReference type="Proteomes" id="UP001302602"/>
    </source>
</evidence>
<dbReference type="RefSeq" id="XP_062643160.1">
    <property type="nucleotide sequence ID" value="XM_062786475.1"/>
</dbReference>
<comment type="caution">
    <text evidence="1">The sequence shown here is derived from an EMBL/GenBank/DDBJ whole genome shotgun (WGS) entry which is preliminary data.</text>
</comment>
<protein>
    <submittedName>
        <fullName evidence="1">Uncharacterized protein</fullName>
    </submittedName>
</protein>
<evidence type="ECO:0000313" key="1">
    <source>
        <dbReference type="EMBL" id="KAK4119387.1"/>
    </source>
</evidence>
<organism evidence="1 2">
    <name type="scientific">Parathielavia appendiculata</name>
    <dbReference type="NCBI Taxonomy" id="2587402"/>
    <lineage>
        <taxon>Eukaryota</taxon>
        <taxon>Fungi</taxon>
        <taxon>Dikarya</taxon>
        <taxon>Ascomycota</taxon>
        <taxon>Pezizomycotina</taxon>
        <taxon>Sordariomycetes</taxon>
        <taxon>Sordariomycetidae</taxon>
        <taxon>Sordariales</taxon>
        <taxon>Chaetomiaceae</taxon>
        <taxon>Parathielavia</taxon>
    </lineage>
</organism>
<keyword evidence="2" id="KW-1185">Reference proteome</keyword>
<reference evidence="1" key="2">
    <citation type="submission" date="2023-05" db="EMBL/GenBank/DDBJ databases">
        <authorList>
            <consortium name="Lawrence Berkeley National Laboratory"/>
            <person name="Steindorff A."/>
            <person name="Hensen N."/>
            <person name="Bonometti L."/>
            <person name="Westerberg I."/>
            <person name="Brannstrom I.O."/>
            <person name="Guillou S."/>
            <person name="Cros-Aarteil S."/>
            <person name="Calhoun S."/>
            <person name="Haridas S."/>
            <person name="Kuo A."/>
            <person name="Mondo S."/>
            <person name="Pangilinan J."/>
            <person name="Riley R."/>
            <person name="Labutti K."/>
            <person name="Andreopoulos B."/>
            <person name="Lipzen A."/>
            <person name="Chen C."/>
            <person name="Yanf M."/>
            <person name="Daum C."/>
            <person name="Ng V."/>
            <person name="Clum A."/>
            <person name="Ohm R."/>
            <person name="Martin F."/>
            <person name="Silar P."/>
            <person name="Natvig D."/>
            <person name="Lalanne C."/>
            <person name="Gautier V."/>
            <person name="Ament-Velasquez S.L."/>
            <person name="Kruys A."/>
            <person name="Hutchinson M.I."/>
            <person name="Powell A.J."/>
            <person name="Barry K."/>
            <person name="Miller A.N."/>
            <person name="Grigoriev I.V."/>
            <person name="Debuchy R."/>
            <person name="Gladieux P."/>
            <person name="Thoren M.H."/>
            <person name="Johannesson H."/>
        </authorList>
    </citation>
    <scope>NUCLEOTIDE SEQUENCE</scope>
    <source>
        <strain evidence="1">CBS 731.68</strain>
    </source>
</reference>
<dbReference type="GeneID" id="87823243"/>
<dbReference type="EMBL" id="MU853249">
    <property type="protein sequence ID" value="KAK4119387.1"/>
    <property type="molecule type" value="Genomic_DNA"/>
</dbReference>
<dbReference type="Proteomes" id="UP001302602">
    <property type="component" value="Unassembled WGS sequence"/>
</dbReference>
<accession>A0AAN6TRG4</accession>
<reference evidence="1" key="1">
    <citation type="journal article" date="2023" name="Mol. Phylogenet. Evol.">
        <title>Genome-scale phylogeny and comparative genomics of the fungal order Sordariales.</title>
        <authorList>
            <person name="Hensen N."/>
            <person name="Bonometti L."/>
            <person name="Westerberg I."/>
            <person name="Brannstrom I.O."/>
            <person name="Guillou S."/>
            <person name="Cros-Aarteil S."/>
            <person name="Calhoun S."/>
            <person name="Haridas S."/>
            <person name="Kuo A."/>
            <person name="Mondo S."/>
            <person name="Pangilinan J."/>
            <person name="Riley R."/>
            <person name="LaButti K."/>
            <person name="Andreopoulos B."/>
            <person name="Lipzen A."/>
            <person name="Chen C."/>
            <person name="Yan M."/>
            <person name="Daum C."/>
            <person name="Ng V."/>
            <person name="Clum A."/>
            <person name="Steindorff A."/>
            <person name="Ohm R.A."/>
            <person name="Martin F."/>
            <person name="Silar P."/>
            <person name="Natvig D.O."/>
            <person name="Lalanne C."/>
            <person name="Gautier V."/>
            <person name="Ament-Velasquez S.L."/>
            <person name="Kruys A."/>
            <person name="Hutchinson M.I."/>
            <person name="Powell A.J."/>
            <person name="Barry K."/>
            <person name="Miller A.N."/>
            <person name="Grigoriev I.V."/>
            <person name="Debuchy R."/>
            <person name="Gladieux P."/>
            <person name="Hiltunen Thoren M."/>
            <person name="Johannesson H."/>
        </authorList>
    </citation>
    <scope>NUCLEOTIDE SEQUENCE</scope>
    <source>
        <strain evidence="1">CBS 731.68</strain>
    </source>
</reference>
<gene>
    <name evidence="1" type="ORF">N657DRAFT_257976</name>
</gene>
<proteinExistence type="predicted"/>
<name>A0AAN6TRG4_9PEZI</name>
<dbReference type="AlphaFoldDB" id="A0AAN6TRG4"/>